<reference evidence="3 4" key="1">
    <citation type="submission" date="2024-01" db="EMBL/GenBank/DDBJ databases">
        <title>A draft genome for a cacao thread blight-causing isolate of Paramarasmius palmivorus.</title>
        <authorList>
            <person name="Baruah I.K."/>
            <person name="Bukari Y."/>
            <person name="Amoako-Attah I."/>
            <person name="Meinhardt L.W."/>
            <person name="Bailey B.A."/>
            <person name="Cohen S.P."/>
        </authorList>
    </citation>
    <scope>NUCLEOTIDE SEQUENCE [LARGE SCALE GENOMIC DNA]</scope>
    <source>
        <strain evidence="3 4">GH-12</strain>
    </source>
</reference>
<feature type="coiled-coil region" evidence="1">
    <location>
        <begin position="222"/>
        <end position="249"/>
    </location>
</feature>
<feature type="region of interest" description="Disordered" evidence="2">
    <location>
        <begin position="265"/>
        <end position="294"/>
    </location>
</feature>
<feature type="compositionally biased region" description="Low complexity" evidence="2">
    <location>
        <begin position="115"/>
        <end position="126"/>
    </location>
</feature>
<comment type="caution">
    <text evidence="3">The sequence shown here is derived from an EMBL/GenBank/DDBJ whole genome shotgun (WGS) entry which is preliminary data.</text>
</comment>
<name>A0AAW0CY21_9AGAR</name>
<feature type="region of interest" description="Disordered" evidence="2">
    <location>
        <begin position="707"/>
        <end position="1044"/>
    </location>
</feature>
<feature type="compositionally biased region" description="Acidic residues" evidence="2">
    <location>
        <begin position="139"/>
        <end position="148"/>
    </location>
</feature>
<feature type="compositionally biased region" description="Acidic residues" evidence="2">
    <location>
        <begin position="1020"/>
        <end position="1033"/>
    </location>
</feature>
<accession>A0AAW0CY21</accession>
<feature type="compositionally biased region" description="Low complexity" evidence="2">
    <location>
        <begin position="324"/>
        <end position="333"/>
    </location>
</feature>
<feature type="compositionally biased region" description="Polar residues" evidence="2">
    <location>
        <begin position="538"/>
        <end position="557"/>
    </location>
</feature>
<feature type="compositionally biased region" description="Low complexity" evidence="2">
    <location>
        <begin position="571"/>
        <end position="584"/>
    </location>
</feature>
<gene>
    <name evidence="3" type="ORF">VNI00_007924</name>
</gene>
<dbReference type="Proteomes" id="UP001383192">
    <property type="component" value="Unassembled WGS sequence"/>
</dbReference>
<feature type="compositionally biased region" description="Basic and acidic residues" evidence="2">
    <location>
        <begin position="1004"/>
        <end position="1019"/>
    </location>
</feature>
<sequence>MGEPSQGLFSGVLSYVSREVGSFVTNATGGVISVNTGHQQPKKRVKHKKNAPTSSHKASSSSRTTMPGSLFPRSPSMAPTMCGDFGNDPDSDLDDQPGPSKRARHETPSERYATPPSFVSSPSPTSSKRKGKQKATTENLDEYSDEDVLAMPPPPLPISRHAKGKERQTDSHDTSAHLDSDTSGEIRVRGKERELSIAREQHMLNQQRWERDRDKVENVEDWERDKERIRVLEEEVRRLREEVRVYYLDVVCILTGNIQLSKRSTYSTTTTANHLPPPPPPPPPPATIIRAPSAGDPKTLFASARASLKHTTTPTEAPINPAYSSLSSSLSGSRRTGKPTVGLQPDKIADFLKEMKTVRLRKVGLPPGELDPSASLSFSASTRADLSLSRSTRSRRDSGSTGDSSARIDPDASDLGHILNFRSRDKNVVPNDSEIPNGARDDSVRKRKRVSDEGEGLSRRTGQVPTSNSQASTTTSAPSLPVPEPRRSQETYPTVIPRKPSSFASTVSVDTDSSAASSQGPTSSKPTSTSISKRNRNLAISNAQTGQASSRPSLSQIQRHHSPHPAPPMSKSPSARTSTSFSPSGSPPPGPLSRSQQLKIYTLPSGTIGPSRAWAPSAVLPAAQTPSLCSDLPEGSASIDDDWHGENDDIEMSHSQQHVVPRVVVSPRPRVERGQNQKDIIDVDAEMDDVGGVDMDVEAVGDYYPYRANAKTPPIPTHPAESSTSPTSPRDNDAPFPSASSRHLLPPFSETEPAPKPSSRPPPSIKPSSAAAAFSKRPPVSPMPITPSPQRPRPPASKGKGRGRGRALDIIGDTMVRVEQSDTPAERDSQSRRRSRSHSRSRPPTPYARVTRARERPDSDEEDEQAHGGDDPADLKTEQDDGDSSEDPLSLGGDTSAESIPQTQLVDGEQSRGRKPSSKKAGGPSRILVVRSGSLKGKGTDPAMKQHQASTSRKGEATRSRVNGLAKASSRIGLSSSMPTTTTFENHDDFTEFSANAKSRRRRTLDDELRSAVDARRSEDEELYEADDGEDADGAGVPKYVKHPKIQGGRTISAVGTRSKKKGYLAHGGAGGAPLFMGVGSVEGVEDDGSDYVPDPGDDEDEEDYVPTRKSNAGNLSRRRS</sequence>
<feature type="compositionally biased region" description="Basic residues" evidence="2">
    <location>
        <begin position="832"/>
        <end position="841"/>
    </location>
</feature>
<protein>
    <submittedName>
        <fullName evidence="3">Uncharacterized protein</fullName>
    </submittedName>
</protein>
<feature type="region of interest" description="Disordered" evidence="2">
    <location>
        <begin position="30"/>
        <end position="189"/>
    </location>
</feature>
<feature type="compositionally biased region" description="Polar residues" evidence="2">
    <location>
        <begin position="972"/>
        <end position="984"/>
    </location>
</feature>
<organism evidence="3 4">
    <name type="scientific">Paramarasmius palmivorus</name>
    <dbReference type="NCBI Taxonomy" id="297713"/>
    <lineage>
        <taxon>Eukaryota</taxon>
        <taxon>Fungi</taxon>
        <taxon>Dikarya</taxon>
        <taxon>Basidiomycota</taxon>
        <taxon>Agaricomycotina</taxon>
        <taxon>Agaricomycetes</taxon>
        <taxon>Agaricomycetidae</taxon>
        <taxon>Agaricales</taxon>
        <taxon>Marasmiineae</taxon>
        <taxon>Marasmiaceae</taxon>
        <taxon>Paramarasmius</taxon>
    </lineage>
</organism>
<feature type="compositionally biased region" description="Low complexity" evidence="2">
    <location>
        <begin position="465"/>
        <end position="479"/>
    </location>
</feature>
<dbReference type="AlphaFoldDB" id="A0AAW0CY21"/>
<feature type="compositionally biased region" description="Low complexity" evidence="2">
    <location>
        <begin position="501"/>
        <end position="532"/>
    </location>
</feature>
<feature type="region of interest" description="Disordered" evidence="2">
    <location>
        <begin position="308"/>
        <end position="343"/>
    </location>
</feature>
<feature type="compositionally biased region" description="Polar residues" evidence="2">
    <location>
        <begin position="896"/>
        <end position="905"/>
    </location>
</feature>
<keyword evidence="1" id="KW-0175">Coiled coil</keyword>
<evidence type="ECO:0000313" key="4">
    <source>
        <dbReference type="Proteomes" id="UP001383192"/>
    </source>
</evidence>
<feature type="compositionally biased region" description="Pro residues" evidence="2">
    <location>
        <begin position="275"/>
        <end position="286"/>
    </location>
</feature>
<evidence type="ECO:0000313" key="3">
    <source>
        <dbReference type="EMBL" id="KAK7044204.1"/>
    </source>
</evidence>
<dbReference type="EMBL" id="JAYKXP010000026">
    <property type="protein sequence ID" value="KAK7044204.1"/>
    <property type="molecule type" value="Genomic_DNA"/>
</dbReference>
<evidence type="ECO:0000256" key="2">
    <source>
        <dbReference type="SAM" id="MobiDB-lite"/>
    </source>
</evidence>
<feature type="compositionally biased region" description="Acidic residues" evidence="2">
    <location>
        <begin position="1084"/>
        <end position="1105"/>
    </location>
</feature>
<feature type="compositionally biased region" description="Basic residues" evidence="2">
    <location>
        <begin position="40"/>
        <end position="50"/>
    </location>
</feature>
<feature type="compositionally biased region" description="Low complexity" evidence="2">
    <location>
        <begin position="766"/>
        <end position="778"/>
    </location>
</feature>
<feature type="compositionally biased region" description="Basic and acidic residues" evidence="2">
    <location>
        <begin position="865"/>
        <end position="879"/>
    </location>
</feature>
<feature type="compositionally biased region" description="Polar residues" evidence="2">
    <location>
        <begin position="30"/>
        <end position="39"/>
    </location>
</feature>
<keyword evidence="4" id="KW-1185">Reference proteome</keyword>
<feature type="compositionally biased region" description="Pro residues" evidence="2">
    <location>
        <begin position="779"/>
        <end position="795"/>
    </location>
</feature>
<feature type="compositionally biased region" description="Basic and acidic residues" evidence="2">
    <location>
        <begin position="165"/>
        <end position="189"/>
    </location>
</feature>
<feature type="compositionally biased region" description="Basic and acidic residues" evidence="2">
    <location>
        <begin position="439"/>
        <end position="458"/>
    </location>
</feature>
<feature type="compositionally biased region" description="Polar residues" evidence="2">
    <location>
        <begin position="720"/>
        <end position="729"/>
    </location>
</feature>
<evidence type="ECO:0000256" key="1">
    <source>
        <dbReference type="SAM" id="Coils"/>
    </source>
</evidence>
<feature type="compositionally biased region" description="Pro residues" evidence="2">
    <location>
        <begin position="754"/>
        <end position="765"/>
    </location>
</feature>
<feature type="compositionally biased region" description="Low complexity" evidence="2">
    <location>
        <begin position="379"/>
        <end position="391"/>
    </location>
</feature>
<feature type="region of interest" description="Disordered" evidence="2">
    <location>
        <begin position="1066"/>
        <end position="1121"/>
    </location>
</feature>
<feature type="region of interest" description="Disordered" evidence="2">
    <location>
        <begin position="364"/>
        <end position="595"/>
    </location>
</feature>
<proteinExistence type="predicted"/>